<gene>
    <name evidence="1" type="ORF">SCABRO_03145</name>
</gene>
<evidence type="ECO:0000313" key="2">
    <source>
        <dbReference type="Proteomes" id="UP000030652"/>
    </source>
</evidence>
<comment type="caution">
    <text evidence="1">The sequence shown here is derived from an EMBL/GenBank/DDBJ whole genome shotgun (WGS) entry which is preliminary data.</text>
</comment>
<evidence type="ECO:0000313" key="1">
    <source>
        <dbReference type="EMBL" id="KHE91158.1"/>
    </source>
</evidence>
<dbReference type="Pfam" id="PF04365">
    <property type="entry name" value="BrnT_toxin"/>
    <property type="match status" value="1"/>
</dbReference>
<dbReference type="InterPro" id="IPR038573">
    <property type="entry name" value="BrnT_sf"/>
</dbReference>
<reference evidence="1 2" key="1">
    <citation type="submission" date="2014-10" db="EMBL/GenBank/DDBJ databases">
        <title>Draft genome of anammox bacterium scalindua brodae, obtained using differential coverage binning of sequence data from two enrichment reactors.</title>
        <authorList>
            <person name="Speth D.R."/>
            <person name="Russ L."/>
            <person name="Kartal B."/>
            <person name="Op den Camp H.J."/>
            <person name="Dutilh B.E."/>
            <person name="Jetten M.S."/>
        </authorList>
    </citation>
    <scope>NUCLEOTIDE SEQUENCE [LARGE SCALE GENOMIC DNA]</scope>
    <source>
        <strain evidence="1">RU1</strain>
    </source>
</reference>
<dbReference type="AlphaFoldDB" id="A0A0B0EJ67"/>
<protein>
    <recommendedName>
        <fullName evidence="3">BrnT family toxin</fullName>
    </recommendedName>
</protein>
<dbReference type="InterPro" id="IPR007460">
    <property type="entry name" value="BrnT_toxin"/>
</dbReference>
<dbReference type="EMBL" id="JRYO01000215">
    <property type="protein sequence ID" value="KHE91158.1"/>
    <property type="molecule type" value="Genomic_DNA"/>
</dbReference>
<sequence length="99" mass="11708">MQYNFDWDPNKAINNWRKHKVRFEQAATVFRDPFAISIYDTKHSDYEDRWITLGSASTGNVIAVHHTFNEVDATNVNIRIFSSRKSTRLEKQQYLEGNR</sequence>
<dbReference type="Gene3D" id="3.10.450.530">
    <property type="entry name" value="Ribonuclease toxin, BrnT, of type II toxin-antitoxin system"/>
    <property type="match status" value="1"/>
</dbReference>
<proteinExistence type="predicted"/>
<accession>A0A0B0EJ67</accession>
<name>A0A0B0EJ67_9BACT</name>
<organism evidence="1 2">
    <name type="scientific">Candidatus Scalindua brodae</name>
    <dbReference type="NCBI Taxonomy" id="237368"/>
    <lineage>
        <taxon>Bacteria</taxon>
        <taxon>Pseudomonadati</taxon>
        <taxon>Planctomycetota</taxon>
        <taxon>Candidatus Brocadiia</taxon>
        <taxon>Candidatus Brocadiales</taxon>
        <taxon>Candidatus Scalinduaceae</taxon>
        <taxon>Candidatus Scalindua</taxon>
    </lineage>
</organism>
<dbReference type="eggNOG" id="COG2929">
    <property type="taxonomic scope" value="Bacteria"/>
</dbReference>
<evidence type="ECO:0008006" key="3">
    <source>
        <dbReference type="Google" id="ProtNLM"/>
    </source>
</evidence>
<dbReference type="Proteomes" id="UP000030652">
    <property type="component" value="Unassembled WGS sequence"/>
</dbReference>